<sequence length="539" mass="60012">MLSLHSHLTVLEAAATNYSDRPAFRIAQKSASRSTVDTWLPISYQDFLADVELSARYWLKRLSVEDVAPRSIVGLWLSGLDYSDVLNIYGMSRAGYVPQLFSLRLPNPDVVFELLQRANAKALVYDPSFESAVVNAPVPVRRSASIQDFESCAGEQLPPFPTPNSKDDLAFVFHTSGSTSGSPKLVPCTAGYIDSVVFKSREASTPLNPLKQSVSTWMGSMCHIGQSFMLIGSIQHGSCTIQPSKINFSSDELVDMINRCNLNRLHQFATFLSVHIRYARQNPKLLVFMQSLDTILYSGLPLPQEDEEFGYQNKLNLVNLFGSTECGAMMFSQRKTGPDARFLSPLSGVKYGFFPAGPAAKSDSGLVSANSQLLELVILGDSPDCPHTSLRKSDGHFHTGDLFLEAQPGQYLFRGRDDDWIKSLTSLRCDTRAIEDNVRATCGDLVDECIVVGTGRPSPALFIEPAKDMDHEKLKREIIRRTREFHARRYLHEKITDTELVIVVERGALPRTATKGNIRRKAVEESYQVLLDEIYGELD</sequence>
<dbReference type="PANTHER" id="PTHR43201">
    <property type="entry name" value="ACYL-COA SYNTHETASE"/>
    <property type="match status" value="1"/>
</dbReference>
<dbReference type="Pfam" id="PF23562">
    <property type="entry name" value="AMP-binding_C_3"/>
    <property type="match status" value="1"/>
</dbReference>
<dbReference type="InterPro" id="IPR042099">
    <property type="entry name" value="ANL_N_sf"/>
</dbReference>
<protein>
    <recommendedName>
        <fullName evidence="2">AMP-dependent synthetase/ligase domain-containing protein</fullName>
    </recommendedName>
</protein>
<dbReference type="OrthoDB" id="429813at2759"/>
<dbReference type="InterPro" id="IPR000873">
    <property type="entry name" value="AMP-dep_synth/lig_dom"/>
</dbReference>
<dbReference type="SUPFAM" id="SSF56801">
    <property type="entry name" value="Acetyl-CoA synthetase-like"/>
    <property type="match status" value="1"/>
</dbReference>
<dbReference type="GO" id="GO:0006631">
    <property type="term" value="P:fatty acid metabolic process"/>
    <property type="evidence" value="ECO:0007669"/>
    <property type="project" value="TreeGrafter"/>
</dbReference>
<evidence type="ECO:0000256" key="1">
    <source>
        <dbReference type="ARBA" id="ARBA00006432"/>
    </source>
</evidence>
<keyword evidence="4" id="KW-1185">Reference proteome</keyword>
<organism evidence="3 4">
    <name type="scientific">Phellinidium pouzarii</name>
    <dbReference type="NCBI Taxonomy" id="167371"/>
    <lineage>
        <taxon>Eukaryota</taxon>
        <taxon>Fungi</taxon>
        <taxon>Dikarya</taxon>
        <taxon>Basidiomycota</taxon>
        <taxon>Agaricomycotina</taxon>
        <taxon>Agaricomycetes</taxon>
        <taxon>Hymenochaetales</taxon>
        <taxon>Hymenochaetaceae</taxon>
        <taxon>Phellinidium</taxon>
    </lineage>
</organism>
<reference evidence="3 4" key="1">
    <citation type="submission" date="2019-02" db="EMBL/GenBank/DDBJ databases">
        <title>Genome sequencing of the rare red list fungi Phellinidium pouzarii.</title>
        <authorList>
            <person name="Buettner E."/>
            <person name="Kellner H."/>
        </authorList>
    </citation>
    <scope>NUCLEOTIDE SEQUENCE [LARGE SCALE GENOMIC DNA]</scope>
    <source>
        <strain evidence="3 4">DSM 108285</strain>
    </source>
</reference>
<dbReference type="Gene3D" id="3.40.50.12780">
    <property type="entry name" value="N-terminal domain of ligase-like"/>
    <property type="match status" value="1"/>
</dbReference>
<dbReference type="AlphaFoldDB" id="A0A4S4L806"/>
<dbReference type="Proteomes" id="UP000308199">
    <property type="component" value="Unassembled WGS sequence"/>
</dbReference>
<accession>A0A4S4L806</accession>
<dbReference type="Pfam" id="PF00501">
    <property type="entry name" value="AMP-binding"/>
    <property type="match status" value="1"/>
</dbReference>
<comment type="similarity">
    <text evidence="1">Belongs to the ATP-dependent AMP-binding enzyme family.</text>
</comment>
<dbReference type="PANTHER" id="PTHR43201:SF8">
    <property type="entry name" value="ACYL-COA SYNTHETASE FAMILY MEMBER 3"/>
    <property type="match status" value="1"/>
</dbReference>
<name>A0A4S4L806_9AGAM</name>
<dbReference type="GO" id="GO:0031956">
    <property type="term" value="F:medium-chain fatty acid-CoA ligase activity"/>
    <property type="evidence" value="ECO:0007669"/>
    <property type="project" value="TreeGrafter"/>
</dbReference>
<evidence type="ECO:0000313" key="4">
    <source>
        <dbReference type="Proteomes" id="UP000308199"/>
    </source>
</evidence>
<gene>
    <name evidence="3" type="ORF">EW145_g3248</name>
</gene>
<comment type="caution">
    <text evidence="3">The sequence shown here is derived from an EMBL/GenBank/DDBJ whole genome shotgun (WGS) entry which is preliminary data.</text>
</comment>
<evidence type="ECO:0000259" key="2">
    <source>
        <dbReference type="Pfam" id="PF00501"/>
    </source>
</evidence>
<dbReference type="EMBL" id="SGPK01000134">
    <property type="protein sequence ID" value="THH07614.1"/>
    <property type="molecule type" value="Genomic_DNA"/>
</dbReference>
<feature type="domain" description="AMP-dependent synthetase/ligase" evidence="2">
    <location>
        <begin position="12"/>
        <end position="332"/>
    </location>
</feature>
<proteinExistence type="inferred from homology"/>
<evidence type="ECO:0000313" key="3">
    <source>
        <dbReference type="EMBL" id="THH07614.1"/>
    </source>
</evidence>